<gene>
    <name evidence="1" type="ORF">RIB2604_03501970</name>
</gene>
<sequence length="87" mass="9437">MLTLTLVVSGWPAALRDGMGIVAAHFYDFLTRIYPTFGGASRGAKLAPLGPPTVRRTKPRVLREAGLRPFRALGAEEGQEEDLVVTE</sequence>
<dbReference type="VEuPathDB" id="FungiDB:ASPFODRAFT_144638"/>
<dbReference type="EMBL" id="BCWF01000034">
    <property type="protein sequence ID" value="GAT30637.1"/>
    <property type="molecule type" value="Genomic_DNA"/>
</dbReference>
<comment type="caution">
    <text evidence="1">The sequence shown here is derived from an EMBL/GenBank/DDBJ whole genome shotgun (WGS) entry which is preliminary data.</text>
</comment>
<protein>
    <submittedName>
        <fullName evidence="1">Centromere/microtubule-binding protein Cbf5</fullName>
    </submittedName>
</protein>
<reference evidence="1 2" key="1">
    <citation type="journal article" date="2016" name="DNA Res.">
        <title>Genome sequence of Aspergillus luchuensis NBRC 4314.</title>
        <authorList>
            <person name="Yamada O."/>
            <person name="Machida M."/>
            <person name="Hosoyama A."/>
            <person name="Goto M."/>
            <person name="Takahashi T."/>
            <person name="Futagami T."/>
            <person name="Yamagata Y."/>
            <person name="Takeuchi M."/>
            <person name="Kobayashi T."/>
            <person name="Koike H."/>
            <person name="Abe K."/>
            <person name="Asai K."/>
            <person name="Arita M."/>
            <person name="Fujita N."/>
            <person name="Fukuda K."/>
            <person name="Higa K."/>
            <person name="Horikawa H."/>
            <person name="Ishikawa T."/>
            <person name="Jinno K."/>
            <person name="Kato Y."/>
            <person name="Kirimura K."/>
            <person name="Mizutani O."/>
            <person name="Nakasone K."/>
            <person name="Sano M."/>
            <person name="Shiraishi Y."/>
            <person name="Tsukahara M."/>
            <person name="Gomi K."/>
        </authorList>
    </citation>
    <scope>NUCLEOTIDE SEQUENCE [LARGE SCALE GENOMIC DNA]</scope>
    <source>
        <strain evidence="1 2">RIB 2604</strain>
    </source>
</reference>
<evidence type="ECO:0000313" key="2">
    <source>
        <dbReference type="Proteomes" id="UP000075230"/>
    </source>
</evidence>
<proteinExistence type="predicted"/>
<accession>A0A146FZF0</accession>
<reference evidence="2" key="2">
    <citation type="submission" date="2016-02" db="EMBL/GenBank/DDBJ databases">
        <title>Genome sequencing of Aspergillus luchuensis NBRC 4314.</title>
        <authorList>
            <person name="Yamada O."/>
        </authorList>
    </citation>
    <scope>NUCLEOTIDE SEQUENCE [LARGE SCALE GENOMIC DNA]</scope>
    <source>
        <strain evidence="2">RIB 2604</strain>
    </source>
</reference>
<dbReference type="AlphaFoldDB" id="A0A146FZF0"/>
<dbReference type="Proteomes" id="UP000075230">
    <property type="component" value="Unassembled WGS sequence"/>
</dbReference>
<organism evidence="1 2">
    <name type="scientific">Aspergillus kawachii</name>
    <name type="common">White koji mold</name>
    <name type="synonym">Aspergillus awamori var. kawachi</name>
    <dbReference type="NCBI Taxonomy" id="1069201"/>
    <lineage>
        <taxon>Eukaryota</taxon>
        <taxon>Fungi</taxon>
        <taxon>Dikarya</taxon>
        <taxon>Ascomycota</taxon>
        <taxon>Pezizomycotina</taxon>
        <taxon>Eurotiomycetes</taxon>
        <taxon>Eurotiomycetidae</taxon>
        <taxon>Eurotiales</taxon>
        <taxon>Aspergillaceae</taxon>
        <taxon>Aspergillus</taxon>
        <taxon>Aspergillus subgen. Circumdati</taxon>
    </lineage>
</organism>
<evidence type="ECO:0000313" key="1">
    <source>
        <dbReference type="EMBL" id="GAT30637.1"/>
    </source>
</evidence>
<name>A0A146FZF0_ASPKA</name>